<dbReference type="SUPFAM" id="SSF52467">
    <property type="entry name" value="DHS-like NAD/FAD-binding domain"/>
    <property type="match status" value="1"/>
</dbReference>
<dbReference type="OrthoDB" id="153872at2759"/>
<proteinExistence type="predicted"/>
<keyword evidence="2" id="KW-1185">Reference proteome</keyword>
<gene>
    <name evidence="1" type="ORF">J8273_7398</name>
</gene>
<protein>
    <submittedName>
        <fullName evidence="1">SIR2-like domain</fullName>
    </submittedName>
</protein>
<accession>A0A8J6B1V6</accession>
<dbReference type="Pfam" id="PF13289">
    <property type="entry name" value="SIR2_2"/>
    <property type="match status" value="1"/>
</dbReference>
<evidence type="ECO:0000313" key="1">
    <source>
        <dbReference type="EMBL" id="KAG9391124.1"/>
    </source>
</evidence>
<comment type="caution">
    <text evidence="1">The sequence shown here is derived from an EMBL/GenBank/DDBJ whole genome shotgun (WGS) entry which is preliminary data.</text>
</comment>
<name>A0A8J6B1V6_9EUKA</name>
<organism evidence="1 2">
    <name type="scientific">Carpediemonas membranifera</name>
    <dbReference type="NCBI Taxonomy" id="201153"/>
    <lineage>
        <taxon>Eukaryota</taxon>
        <taxon>Metamonada</taxon>
        <taxon>Carpediemonas-like organisms</taxon>
        <taxon>Carpediemonas</taxon>
    </lineage>
</organism>
<sequence length="722" mass="81944">MGYIEGHRGKIKAIKGLAQQVPVMRAELEAFRAQLEERKDSVAEKAFIGAKMEYSDIIKRMTAMKEEIEAEQAWFAGAEQKAKSEFWRWVEIIKELMGGAAAQKTKKRSNTASKRFPLDDGLDTDTDTEIAEVRNALMHRASREAWKDYTAQFCPQSSFNFIGSAGKIIQGLDTMTEEIKSASQSSQSKCNHTRFQYDLDIASEALVVAMWYDATRANSENDEGAQESMLLLRYMRLALPAPFAKTFTKIVSESYGQLNGALPAYIPGLPLSVITLSGLVGNIEARLAACPRSEQSRIINTEMKRRLGETFAQRANFLDHVLAEQDEFAWLEEDFEEEIKMFLAHQLDFDAWDISPLYKALRMLVWLEQLTDDAKRDIDLLHWWLRKNEVVPFIGAGVSCPAGYPSWWKFLNDCAANCGDPDAVVKVREMLGKDQYQEAAEYLDTVTSMSKNIEHTFGPTDKAKMKGVMGGLLPEFQGTIITTNYDPVIEACLPDKVNIIIPSEINPQGEGQGDRVRKMIDDVMDRDQPVLIKLHGTYDRYDTHVLTKKQYKKAYANSPVPTVVQAMTGLRSVLFIGCSLNNDEYLRYVQRDAGHPNFAMMRDGVQQEYAGMNIKPIFYPDSKVDSHEYLPILLRFMLTTSRSDRSPIFEARTKLYDFNSRTRIFRRMGDSDKVKAVCEEALVDLESNTCRRAFDSIRDKFNYPEDRYAWIAGMQAVQSGAL</sequence>
<dbReference type="EMBL" id="JAHDYR010000062">
    <property type="protein sequence ID" value="KAG9391124.1"/>
    <property type="molecule type" value="Genomic_DNA"/>
</dbReference>
<dbReference type="AlphaFoldDB" id="A0A8J6B1V6"/>
<evidence type="ECO:0000313" key="2">
    <source>
        <dbReference type="Proteomes" id="UP000717585"/>
    </source>
</evidence>
<dbReference type="Proteomes" id="UP000717585">
    <property type="component" value="Unassembled WGS sequence"/>
</dbReference>
<dbReference type="InterPro" id="IPR029035">
    <property type="entry name" value="DHS-like_NAD/FAD-binding_dom"/>
</dbReference>
<reference evidence="1" key="1">
    <citation type="submission" date="2021-05" db="EMBL/GenBank/DDBJ databases">
        <title>A free-living protist that lacks canonical eukaryotic 1 DNA replication and segregation systems.</title>
        <authorList>
            <person name="Salas-Leiva D.E."/>
            <person name="Tromer E.C."/>
            <person name="Curtis B.A."/>
            <person name="Jerlstrom-Hultqvist J."/>
            <person name="Kolisko M."/>
            <person name="Yi Z."/>
            <person name="Salas-Leiva J.S."/>
            <person name="Gallot-Lavallee L."/>
            <person name="Kops G.J.P.L."/>
            <person name="Archibald J.M."/>
            <person name="Simpson A.G.B."/>
            <person name="Roger A.J."/>
        </authorList>
    </citation>
    <scope>NUCLEOTIDE SEQUENCE</scope>
    <source>
        <strain evidence="1">BICM</strain>
    </source>
</reference>